<accession>A0ABP7A1D9</accession>
<keyword evidence="2" id="KW-1185">Reference proteome</keyword>
<name>A0ABP7A1D9_9ACTN</name>
<gene>
    <name evidence="1" type="ORF">GCM10022223_43430</name>
</gene>
<comment type="caution">
    <text evidence="1">The sequence shown here is derived from an EMBL/GenBank/DDBJ whole genome shotgun (WGS) entry which is preliminary data.</text>
</comment>
<evidence type="ECO:0000313" key="1">
    <source>
        <dbReference type="EMBL" id="GAA3621821.1"/>
    </source>
</evidence>
<organism evidence="1 2">
    <name type="scientific">Kineosporia mesophila</name>
    <dbReference type="NCBI Taxonomy" id="566012"/>
    <lineage>
        <taxon>Bacteria</taxon>
        <taxon>Bacillati</taxon>
        <taxon>Actinomycetota</taxon>
        <taxon>Actinomycetes</taxon>
        <taxon>Kineosporiales</taxon>
        <taxon>Kineosporiaceae</taxon>
        <taxon>Kineosporia</taxon>
    </lineage>
</organism>
<dbReference type="EMBL" id="BAAAZO010000008">
    <property type="protein sequence ID" value="GAA3621821.1"/>
    <property type="molecule type" value="Genomic_DNA"/>
</dbReference>
<proteinExistence type="predicted"/>
<evidence type="ECO:0000313" key="2">
    <source>
        <dbReference type="Proteomes" id="UP001501074"/>
    </source>
</evidence>
<reference evidence="2" key="1">
    <citation type="journal article" date="2019" name="Int. J. Syst. Evol. Microbiol.">
        <title>The Global Catalogue of Microorganisms (GCM) 10K type strain sequencing project: providing services to taxonomists for standard genome sequencing and annotation.</title>
        <authorList>
            <consortium name="The Broad Institute Genomics Platform"/>
            <consortium name="The Broad Institute Genome Sequencing Center for Infectious Disease"/>
            <person name="Wu L."/>
            <person name="Ma J."/>
        </authorList>
    </citation>
    <scope>NUCLEOTIDE SEQUENCE [LARGE SCALE GENOMIC DNA]</scope>
    <source>
        <strain evidence="2">JCM 16902</strain>
    </source>
</reference>
<dbReference type="Proteomes" id="UP001501074">
    <property type="component" value="Unassembled WGS sequence"/>
</dbReference>
<sequence>MDYHIIDAYTLNNGCFGRGIREALCTPEGARHNSTISKGCHKFALDHWRPGDFPQDPLYRTLRD</sequence>
<protein>
    <submittedName>
        <fullName evidence="1">Uncharacterized protein</fullName>
    </submittedName>
</protein>
<dbReference type="RefSeq" id="WP_231486997.1">
    <property type="nucleotide sequence ID" value="NZ_BAAAZO010000008.1"/>
</dbReference>